<evidence type="ECO:0000256" key="6">
    <source>
        <dbReference type="ARBA" id="ARBA00022918"/>
    </source>
</evidence>
<dbReference type="SUPFAM" id="SSF56672">
    <property type="entry name" value="DNA/RNA polymerases"/>
    <property type="match status" value="1"/>
</dbReference>
<dbReference type="InterPro" id="IPR041373">
    <property type="entry name" value="RT_RNaseH"/>
</dbReference>
<keyword evidence="2" id="KW-0548">Nucleotidyltransferase</keyword>
<dbReference type="CDD" id="cd09274">
    <property type="entry name" value="RNase_HI_RT_Ty3"/>
    <property type="match status" value="1"/>
</dbReference>
<dbReference type="GO" id="GO:0004519">
    <property type="term" value="F:endonuclease activity"/>
    <property type="evidence" value="ECO:0007669"/>
    <property type="project" value="UniProtKB-KW"/>
</dbReference>
<dbReference type="AlphaFoldDB" id="A0A9Q3II14"/>
<evidence type="ECO:0000256" key="5">
    <source>
        <dbReference type="ARBA" id="ARBA00022801"/>
    </source>
</evidence>
<dbReference type="OrthoDB" id="8060624at2759"/>
<evidence type="ECO:0000256" key="3">
    <source>
        <dbReference type="ARBA" id="ARBA00022722"/>
    </source>
</evidence>
<keyword evidence="3" id="KW-0540">Nuclease</keyword>
<dbReference type="EMBL" id="AVOT02044482">
    <property type="protein sequence ID" value="MBW0539830.1"/>
    <property type="molecule type" value="Genomic_DNA"/>
</dbReference>
<dbReference type="InterPro" id="IPR050951">
    <property type="entry name" value="Retrovirus_Pol_polyprotein"/>
</dbReference>
<gene>
    <name evidence="8" type="ORF">O181_079545</name>
</gene>
<evidence type="ECO:0000256" key="1">
    <source>
        <dbReference type="ARBA" id="ARBA00022679"/>
    </source>
</evidence>
<evidence type="ECO:0000256" key="4">
    <source>
        <dbReference type="ARBA" id="ARBA00022759"/>
    </source>
</evidence>
<proteinExistence type="predicted"/>
<keyword evidence="9" id="KW-1185">Reference proteome</keyword>
<keyword evidence="4" id="KW-0255">Endonuclease</keyword>
<dbReference type="Pfam" id="PF17917">
    <property type="entry name" value="RT_RNaseH"/>
    <property type="match status" value="1"/>
</dbReference>
<organism evidence="8 9">
    <name type="scientific">Austropuccinia psidii MF-1</name>
    <dbReference type="NCBI Taxonomy" id="1389203"/>
    <lineage>
        <taxon>Eukaryota</taxon>
        <taxon>Fungi</taxon>
        <taxon>Dikarya</taxon>
        <taxon>Basidiomycota</taxon>
        <taxon>Pucciniomycotina</taxon>
        <taxon>Pucciniomycetes</taxon>
        <taxon>Pucciniales</taxon>
        <taxon>Sphaerophragmiaceae</taxon>
        <taxon>Austropuccinia</taxon>
    </lineage>
</organism>
<dbReference type="Proteomes" id="UP000765509">
    <property type="component" value="Unassembled WGS sequence"/>
</dbReference>
<keyword evidence="5" id="KW-0378">Hydrolase</keyword>
<evidence type="ECO:0000259" key="7">
    <source>
        <dbReference type="Pfam" id="PF17917"/>
    </source>
</evidence>
<dbReference type="InterPro" id="IPR043502">
    <property type="entry name" value="DNA/RNA_pol_sf"/>
</dbReference>
<keyword evidence="6" id="KW-0695">RNA-directed DNA polymerase</keyword>
<evidence type="ECO:0000313" key="9">
    <source>
        <dbReference type="Proteomes" id="UP000765509"/>
    </source>
</evidence>
<accession>A0A9Q3II14</accession>
<dbReference type="GO" id="GO:0016787">
    <property type="term" value="F:hydrolase activity"/>
    <property type="evidence" value="ECO:0007669"/>
    <property type="project" value="UniProtKB-KW"/>
</dbReference>
<evidence type="ECO:0000313" key="8">
    <source>
        <dbReference type="EMBL" id="MBW0539830.1"/>
    </source>
</evidence>
<comment type="caution">
    <text evidence="8">The sequence shown here is derived from an EMBL/GenBank/DDBJ whole genome shotgun (WGS) entry which is preliminary data.</text>
</comment>
<evidence type="ECO:0000256" key="2">
    <source>
        <dbReference type="ARBA" id="ARBA00022695"/>
    </source>
</evidence>
<dbReference type="GO" id="GO:0003964">
    <property type="term" value="F:RNA-directed DNA polymerase activity"/>
    <property type="evidence" value="ECO:0007669"/>
    <property type="project" value="UniProtKB-KW"/>
</dbReference>
<feature type="domain" description="Reverse transcriptase RNase H-like" evidence="7">
    <location>
        <begin position="19"/>
        <end position="126"/>
    </location>
</feature>
<sequence>MTIDRVKALTSAPLLMMPDFMLPFKLYIDESGDGLGAALHQVHIINDKPVEGPICFISRRIKPTEVRYGASQMECLCLVWDLQKLNYFLEGCVFEVITDCTAVKSLLNMKTPNRHILRWQIAIQEYRGNMTIVHKNENIDKNAEGLRRSPLPNSIDNPAYVPEEASPQIPTEGISVTDLKTTFFEEVRNSYTLRIENCSILSQLLTKDCKDNYLIHALDEI</sequence>
<name>A0A9Q3II14_9BASI</name>
<keyword evidence="1" id="KW-0808">Transferase</keyword>
<reference evidence="8" key="1">
    <citation type="submission" date="2021-03" db="EMBL/GenBank/DDBJ databases">
        <title>Draft genome sequence of rust myrtle Austropuccinia psidii MF-1, a brazilian biotype.</title>
        <authorList>
            <person name="Quecine M.C."/>
            <person name="Pachon D.M.R."/>
            <person name="Bonatelli M.L."/>
            <person name="Correr F.H."/>
            <person name="Franceschini L.M."/>
            <person name="Leite T.F."/>
            <person name="Margarido G.R.A."/>
            <person name="Almeida C.A."/>
            <person name="Ferrarezi J.A."/>
            <person name="Labate C.A."/>
        </authorList>
    </citation>
    <scope>NUCLEOTIDE SEQUENCE</scope>
    <source>
        <strain evidence="8">MF-1</strain>
    </source>
</reference>
<dbReference type="PANTHER" id="PTHR37984:SF5">
    <property type="entry name" value="PROTEIN NYNRIN-LIKE"/>
    <property type="match status" value="1"/>
</dbReference>
<protein>
    <recommendedName>
        <fullName evidence="7">Reverse transcriptase RNase H-like domain-containing protein</fullName>
    </recommendedName>
</protein>
<dbReference type="PANTHER" id="PTHR37984">
    <property type="entry name" value="PROTEIN CBG26694"/>
    <property type="match status" value="1"/>
</dbReference>